<dbReference type="EMBL" id="CP142149">
    <property type="protein sequence ID" value="WSE27829.1"/>
    <property type="molecule type" value="Genomic_DNA"/>
</dbReference>
<accession>A0ABZ1I2C5</accession>
<evidence type="ECO:0000313" key="2">
    <source>
        <dbReference type="EMBL" id="WSE27829.1"/>
    </source>
</evidence>
<gene>
    <name evidence="2" type="ORF">VSH64_33975</name>
</gene>
<organism evidence="2 3">
    <name type="scientific">Amycolatopsis rhabdoformis</name>
    <dbReference type="NCBI Taxonomy" id="1448059"/>
    <lineage>
        <taxon>Bacteria</taxon>
        <taxon>Bacillati</taxon>
        <taxon>Actinomycetota</taxon>
        <taxon>Actinomycetes</taxon>
        <taxon>Pseudonocardiales</taxon>
        <taxon>Pseudonocardiaceae</taxon>
        <taxon>Amycolatopsis</taxon>
    </lineage>
</organism>
<sequence length="88" mass="9547">MELVLGSVVFLVAPSMIVACWRFRVARWRVGVLAALIAVSVALVAVLREPLALWVLALGPGVVIAVGRLAVEWWRPGGVRRPERLAGH</sequence>
<reference evidence="2 3" key="1">
    <citation type="journal article" date="2015" name="Int. J. Syst. Evol. Microbiol.">
        <title>Amycolatopsis rhabdoformis sp. nov., an actinomycete isolated from a tropical forest soil.</title>
        <authorList>
            <person name="Souza W.R."/>
            <person name="Silva R.E."/>
            <person name="Goodfellow M."/>
            <person name="Busarakam K."/>
            <person name="Figueiro F.S."/>
            <person name="Ferreira D."/>
            <person name="Rodrigues-Filho E."/>
            <person name="Moraes L.A.B."/>
            <person name="Zucchi T.D."/>
        </authorList>
    </citation>
    <scope>NUCLEOTIDE SEQUENCE [LARGE SCALE GENOMIC DNA]</scope>
    <source>
        <strain evidence="2 3">NCIMB 14900</strain>
    </source>
</reference>
<evidence type="ECO:0000313" key="3">
    <source>
        <dbReference type="Proteomes" id="UP001330812"/>
    </source>
</evidence>
<keyword evidence="3" id="KW-1185">Reference proteome</keyword>
<keyword evidence="1" id="KW-0812">Transmembrane</keyword>
<protein>
    <submittedName>
        <fullName evidence="2">Uncharacterized protein</fullName>
    </submittedName>
</protein>
<dbReference type="Proteomes" id="UP001330812">
    <property type="component" value="Chromosome"/>
</dbReference>
<keyword evidence="1" id="KW-0472">Membrane</keyword>
<evidence type="ECO:0000256" key="1">
    <source>
        <dbReference type="SAM" id="Phobius"/>
    </source>
</evidence>
<feature type="transmembrane region" description="Helical" evidence="1">
    <location>
        <begin position="30"/>
        <end position="47"/>
    </location>
</feature>
<keyword evidence="1" id="KW-1133">Transmembrane helix</keyword>
<feature type="transmembrane region" description="Helical" evidence="1">
    <location>
        <begin position="53"/>
        <end position="71"/>
    </location>
</feature>
<dbReference type="RefSeq" id="WP_326566834.1">
    <property type="nucleotide sequence ID" value="NZ_CP142149.1"/>
</dbReference>
<proteinExistence type="predicted"/>
<feature type="transmembrane region" description="Helical" evidence="1">
    <location>
        <begin position="6"/>
        <end position="23"/>
    </location>
</feature>
<name>A0ABZ1I2C5_9PSEU</name>